<dbReference type="PANTHER" id="PTHR11728">
    <property type="entry name" value="GLYCEROL-3-PHOSPHATE DEHYDROGENASE"/>
    <property type="match status" value="1"/>
</dbReference>
<dbReference type="PROSITE" id="PS00957">
    <property type="entry name" value="NAD_G3PDH"/>
    <property type="match status" value="1"/>
</dbReference>
<dbReference type="Gene3D" id="3.40.50.1000">
    <property type="entry name" value="HAD superfamily/HAD-like"/>
    <property type="match status" value="1"/>
</dbReference>
<evidence type="ECO:0000259" key="8">
    <source>
        <dbReference type="Pfam" id="PF07479"/>
    </source>
</evidence>
<dbReference type="InterPro" id="IPR023214">
    <property type="entry name" value="HAD_sf"/>
</dbReference>
<dbReference type="GO" id="GO:0051287">
    <property type="term" value="F:NAD binding"/>
    <property type="evidence" value="ECO:0007669"/>
    <property type="project" value="UniProtKB-UniRule"/>
</dbReference>
<dbReference type="Pfam" id="PF01210">
    <property type="entry name" value="NAD_Gly3P_dh_N"/>
    <property type="match status" value="1"/>
</dbReference>
<dbReference type="SUPFAM" id="SSF48179">
    <property type="entry name" value="6-phosphogluconate dehydrogenase C-terminal domain-like"/>
    <property type="match status" value="1"/>
</dbReference>
<dbReference type="GO" id="GO:0046168">
    <property type="term" value="P:glycerol-3-phosphate catabolic process"/>
    <property type="evidence" value="ECO:0007669"/>
    <property type="project" value="UniProtKB-UniRule"/>
</dbReference>
<evidence type="ECO:0000256" key="3">
    <source>
        <dbReference type="ARBA" id="ARBA00023027"/>
    </source>
</evidence>
<evidence type="ECO:0000256" key="4">
    <source>
        <dbReference type="ARBA" id="ARBA00048683"/>
    </source>
</evidence>
<dbReference type="NCBIfam" id="TIGR03376">
    <property type="entry name" value="glycerol3P_DH"/>
    <property type="match status" value="1"/>
</dbReference>
<dbReference type="FunFam" id="1.10.1040.10:FF:000004">
    <property type="entry name" value="Glycerol-3-phosphate dehydrogenase [NAD(+)]"/>
    <property type="match status" value="1"/>
</dbReference>
<name>A0A5B8MNU4_9CHLO</name>
<dbReference type="InterPro" id="IPR036291">
    <property type="entry name" value="NAD(P)-bd_dom_sf"/>
</dbReference>
<dbReference type="InterPro" id="IPR013328">
    <property type="entry name" value="6PGD_dom2"/>
</dbReference>
<dbReference type="Pfam" id="PF07479">
    <property type="entry name" value="NAD_Gly3P_dh_C"/>
    <property type="match status" value="1"/>
</dbReference>
<evidence type="ECO:0000313" key="10">
    <source>
        <dbReference type="Proteomes" id="UP000316726"/>
    </source>
</evidence>
<keyword evidence="10" id="KW-1185">Reference proteome</keyword>
<evidence type="ECO:0000313" key="9">
    <source>
        <dbReference type="EMBL" id="QDZ22348.1"/>
    </source>
</evidence>
<sequence>MRVLGVGHPRVLDTWRRAQAVCFDVDCTVCKDDSLDALAGFLGKSEEVEAWTTKAMDGSTSLLKSLEERMRILDPSPSDVRAYLETAPARERLCEGVEELVGALHERGVAVYLISGGFREMAIPVARALGVESKNVYANRMLFTSDDETGLPTKFAGFDRSEPTCRQGGKPQVIRELRKIHPYETVVMVGDGITDLEAASEADGADCFIGFAGVVLRPEVQKGADLVVFDFGTLTRELKRHKVCFLGSGAWACAAAKLASENTSRLDTFETTIEMWVYEETYEGRPLTEAINETHVNPKYLPGVSLGGNVHAEPDLETAVKGSDLVVFCVPHEFALGLCNKLEGLLDKDAAVISLTKGMRIRPEGPQLISEMLRKKLGRDCSVLMGANIASEIGQGQLSEATIGYARADNGKIFRDLFQTPSFIVTLVPDVEGAEMAGTLKNIVAVGAGFSDGLGYGSNTKAAIIRQGLSEIKELSTRMFPSVRPETFLESCGVADLVASCYGGRNRKVAETFAKERGERTMEELADDLLGGQRLQGALTAEEVYSVLEVKGWVADFPLFSTVHGIIVGQLPVESITSFMGSG</sequence>
<dbReference type="SUPFAM" id="SSF56784">
    <property type="entry name" value="HAD-like"/>
    <property type="match status" value="1"/>
</dbReference>
<dbReference type="Pfam" id="PF00702">
    <property type="entry name" value="Hydrolase"/>
    <property type="match status" value="1"/>
</dbReference>
<dbReference type="Proteomes" id="UP000316726">
    <property type="component" value="Chromosome 7"/>
</dbReference>
<keyword evidence="2 5" id="KW-0560">Oxidoreductase</keyword>
<evidence type="ECO:0000259" key="7">
    <source>
        <dbReference type="Pfam" id="PF01210"/>
    </source>
</evidence>
<comment type="catalytic activity">
    <reaction evidence="4 6">
        <text>sn-glycerol 3-phosphate + NAD(+) = dihydroxyacetone phosphate + NADH + H(+)</text>
        <dbReference type="Rhea" id="RHEA:11092"/>
        <dbReference type="ChEBI" id="CHEBI:15378"/>
        <dbReference type="ChEBI" id="CHEBI:57540"/>
        <dbReference type="ChEBI" id="CHEBI:57597"/>
        <dbReference type="ChEBI" id="CHEBI:57642"/>
        <dbReference type="ChEBI" id="CHEBI:57945"/>
        <dbReference type="EC" id="1.1.1.8"/>
    </reaction>
</comment>
<dbReference type="Gene3D" id="1.10.1040.10">
    <property type="entry name" value="N-(1-d-carboxylethyl)-l-norvaline Dehydrogenase, domain 2"/>
    <property type="match status" value="1"/>
</dbReference>
<dbReference type="Gene3D" id="3.40.50.720">
    <property type="entry name" value="NAD(P)-binding Rossmann-like Domain"/>
    <property type="match status" value="1"/>
</dbReference>
<dbReference type="InterPro" id="IPR017751">
    <property type="entry name" value="G3P_DH_NAD-dep_euk"/>
</dbReference>
<dbReference type="SUPFAM" id="SSF51735">
    <property type="entry name" value="NAD(P)-binding Rossmann-fold domains"/>
    <property type="match status" value="1"/>
</dbReference>
<dbReference type="InterPro" id="IPR006109">
    <property type="entry name" value="G3P_DH_NAD-dep_C"/>
</dbReference>
<dbReference type="InterPro" id="IPR011128">
    <property type="entry name" value="G3P_DH_NAD-dep_N"/>
</dbReference>
<comment type="similarity">
    <text evidence="1 5">Belongs to the NAD-dependent glycerol-3-phosphate dehydrogenase family.</text>
</comment>
<dbReference type="EC" id="1.1.1.8" evidence="6"/>
<dbReference type="Gene3D" id="1.10.150.210">
    <property type="entry name" value="Phosphoserine phosphatase, domain 2"/>
    <property type="match status" value="1"/>
</dbReference>
<gene>
    <name evidence="9" type="ORF">A3770_07p48660</name>
</gene>
<dbReference type="GO" id="GO:0005829">
    <property type="term" value="C:cytosol"/>
    <property type="evidence" value="ECO:0007669"/>
    <property type="project" value="TreeGrafter"/>
</dbReference>
<feature type="domain" description="Glycerol-3-phosphate dehydrogenase NAD-dependent C-terminal" evidence="8">
    <location>
        <begin position="430"/>
        <end position="576"/>
    </location>
</feature>
<organism evidence="9 10">
    <name type="scientific">Chloropicon primus</name>
    <dbReference type="NCBI Taxonomy" id="1764295"/>
    <lineage>
        <taxon>Eukaryota</taxon>
        <taxon>Viridiplantae</taxon>
        <taxon>Chlorophyta</taxon>
        <taxon>Chloropicophyceae</taxon>
        <taxon>Chloropicales</taxon>
        <taxon>Chloropicaceae</taxon>
        <taxon>Chloropicon</taxon>
    </lineage>
</organism>
<dbReference type="GO" id="GO:0042803">
    <property type="term" value="F:protein homodimerization activity"/>
    <property type="evidence" value="ECO:0007669"/>
    <property type="project" value="InterPro"/>
</dbReference>
<keyword evidence="3 5" id="KW-0520">NAD</keyword>
<evidence type="ECO:0000256" key="5">
    <source>
        <dbReference type="RuleBase" id="RU000437"/>
    </source>
</evidence>
<evidence type="ECO:0000256" key="2">
    <source>
        <dbReference type="ARBA" id="ARBA00023002"/>
    </source>
</evidence>
<dbReference type="PRINTS" id="PR00077">
    <property type="entry name" value="GPDHDRGNASE"/>
</dbReference>
<dbReference type="NCBIfam" id="TIGR01488">
    <property type="entry name" value="HAD-SF-IB"/>
    <property type="match status" value="1"/>
</dbReference>
<evidence type="ECO:0000256" key="1">
    <source>
        <dbReference type="ARBA" id="ARBA00011009"/>
    </source>
</evidence>
<reference evidence="9 10" key="1">
    <citation type="submission" date="2018-07" db="EMBL/GenBank/DDBJ databases">
        <title>The complete nuclear genome of the prasinophyte Chloropicon primus (CCMP1205).</title>
        <authorList>
            <person name="Pombert J.-F."/>
            <person name="Otis C."/>
            <person name="Turmel M."/>
            <person name="Lemieux C."/>
        </authorList>
    </citation>
    <scope>NUCLEOTIDE SEQUENCE [LARGE SCALE GENOMIC DNA]</scope>
    <source>
        <strain evidence="9 10">CCMP1205</strain>
    </source>
</reference>
<dbReference type="GO" id="GO:0141152">
    <property type="term" value="F:glycerol-3-phosphate dehydrogenase (NAD+) activity"/>
    <property type="evidence" value="ECO:0007669"/>
    <property type="project" value="UniProtKB-UniRule"/>
</dbReference>
<accession>A0A5B8MNU4</accession>
<dbReference type="CDD" id="cd04309">
    <property type="entry name" value="HAD_PSP_eu"/>
    <property type="match status" value="1"/>
</dbReference>
<protein>
    <recommendedName>
        <fullName evidence="6">Glycerol-3-phosphate dehydrogenase [NAD(+)]</fullName>
        <ecNumber evidence="6">1.1.1.8</ecNumber>
    </recommendedName>
</protein>
<dbReference type="InterPro" id="IPR008927">
    <property type="entry name" value="6-PGluconate_DH-like_C_sf"/>
</dbReference>
<dbReference type="InterPro" id="IPR036412">
    <property type="entry name" value="HAD-like_sf"/>
</dbReference>
<evidence type="ECO:0000256" key="6">
    <source>
        <dbReference type="RuleBase" id="RU361243"/>
    </source>
</evidence>
<dbReference type="EMBL" id="CP031040">
    <property type="protein sequence ID" value="QDZ22348.1"/>
    <property type="molecule type" value="Genomic_DNA"/>
</dbReference>
<feature type="domain" description="Glycerol-3-phosphate dehydrogenase NAD-dependent N-terminal" evidence="7">
    <location>
        <begin position="242"/>
        <end position="407"/>
    </location>
</feature>
<dbReference type="GO" id="GO:0005975">
    <property type="term" value="P:carbohydrate metabolic process"/>
    <property type="evidence" value="ECO:0007669"/>
    <property type="project" value="InterPro"/>
</dbReference>
<dbReference type="PANTHER" id="PTHR11728:SF8">
    <property type="entry name" value="GLYCEROL-3-PHOSPHATE DEHYDROGENASE [NAD(+)]-RELATED"/>
    <property type="match status" value="1"/>
</dbReference>
<dbReference type="STRING" id="1764295.A0A5B8MNU4"/>
<dbReference type="InterPro" id="IPR006168">
    <property type="entry name" value="G3P_DH_NAD-dep"/>
</dbReference>
<dbReference type="OrthoDB" id="504756at2759"/>
<dbReference type="AlphaFoldDB" id="A0A5B8MNU4"/>
<proteinExistence type="inferred from homology"/>